<dbReference type="PaxDb" id="584708-Apau_0314"/>
<sequence>MNWERQFGLSGKTVAVTGGASGIGRGCAEFLLGVGASVAVFDLDEVKGREFEATSGGKARFFRCNVADEASVKAAVEGALATFGGLYGFVHCAGVIRRKSAPDLEEKDWNLVVDVSLKGAYLMAKHVMPVLAQGGGGSVVLIGSGWGVKGGPTAVSYCAAKGGVVNLTRALAIDHGAQNIRVNCVCPGDVDTPLLRDEARQLGYDLDKWLAESAERPIHRLGTPEDIAKAVYFFLSDLSPWASGSILVIDGGGTA</sequence>
<dbReference type="InterPro" id="IPR002347">
    <property type="entry name" value="SDR_fam"/>
</dbReference>
<dbReference type="eggNOG" id="COG1028">
    <property type="taxonomic scope" value="Bacteria"/>
</dbReference>
<proteinExistence type="inferred from homology"/>
<evidence type="ECO:0000256" key="1">
    <source>
        <dbReference type="ARBA" id="ARBA00006484"/>
    </source>
</evidence>
<dbReference type="GO" id="GO:0016616">
    <property type="term" value="F:oxidoreductase activity, acting on the CH-OH group of donors, NAD or NADP as acceptor"/>
    <property type="evidence" value="ECO:0007669"/>
    <property type="project" value="TreeGrafter"/>
</dbReference>
<dbReference type="PANTHER" id="PTHR42760">
    <property type="entry name" value="SHORT-CHAIN DEHYDROGENASES/REDUCTASES FAMILY MEMBER"/>
    <property type="match status" value="1"/>
</dbReference>
<dbReference type="HOGENOM" id="CLU_010194_1_0_0"/>
<dbReference type="Gene3D" id="3.40.50.720">
    <property type="entry name" value="NAD(P)-binding Rossmann-like Domain"/>
    <property type="match status" value="1"/>
</dbReference>
<dbReference type="Pfam" id="PF13561">
    <property type="entry name" value="adh_short_C2"/>
    <property type="match status" value="1"/>
</dbReference>
<dbReference type="OrthoDB" id="9803333at2"/>
<name>E3CYL8_9BACT</name>
<dbReference type="PRINTS" id="PR00081">
    <property type="entry name" value="GDHRDH"/>
</dbReference>
<evidence type="ECO:0000313" key="2">
    <source>
        <dbReference type="EMBL" id="EFQ22749.1"/>
    </source>
</evidence>
<dbReference type="RefSeq" id="WP_006299896.1">
    <property type="nucleotide sequence ID" value="NZ_CM001022.1"/>
</dbReference>
<dbReference type="InterPro" id="IPR036291">
    <property type="entry name" value="NAD(P)-bd_dom_sf"/>
</dbReference>
<gene>
    <name evidence="2" type="ORF">Apau_0314</name>
</gene>
<dbReference type="GO" id="GO:0006633">
    <property type="term" value="P:fatty acid biosynthetic process"/>
    <property type="evidence" value="ECO:0007669"/>
    <property type="project" value="TreeGrafter"/>
</dbReference>
<dbReference type="FunFam" id="3.40.50.720:FF:000084">
    <property type="entry name" value="Short-chain dehydrogenase reductase"/>
    <property type="match status" value="1"/>
</dbReference>
<dbReference type="STRING" id="584708.Apau_0314"/>
<dbReference type="AlphaFoldDB" id="E3CYL8"/>
<dbReference type="EMBL" id="CM001022">
    <property type="protein sequence ID" value="EFQ22749.1"/>
    <property type="molecule type" value="Genomic_DNA"/>
</dbReference>
<dbReference type="Proteomes" id="UP000005096">
    <property type="component" value="Chromosome"/>
</dbReference>
<dbReference type="InterPro" id="IPR020904">
    <property type="entry name" value="Sc_DH/Rdtase_CS"/>
</dbReference>
<organism evidence="2 3">
    <name type="scientific">Aminomonas paucivorans DSM 12260</name>
    <dbReference type="NCBI Taxonomy" id="584708"/>
    <lineage>
        <taxon>Bacteria</taxon>
        <taxon>Thermotogati</taxon>
        <taxon>Synergistota</taxon>
        <taxon>Synergistia</taxon>
        <taxon>Synergistales</taxon>
        <taxon>Synergistaceae</taxon>
        <taxon>Aminomonas</taxon>
    </lineage>
</organism>
<dbReference type="GO" id="GO:0048038">
    <property type="term" value="F:quinone binding"/>
    <property type="evidence" value="ECO:0007669"/>
    <property type="project" value="TreeGrafter"/>
</dbReference>
<evidence type="ECO:0000313" key="3">
    <source>
        <dbReference type="Proteomes" id="UP000005096"/>
    </source>
</evidence>
<dbReference type="CDD" id="cd05233">
    <property type="entry name" value="SDR_c"/>
    <property type="match status" value="1"/>
</dbReference>
<dbReference type="PROSITE" id="PS00061">
    <property type="entry name" value="ADH_SHORT"/>
    <property type="match status" value="1"/>
</dbReference>
<keyword evidence="3" id="KW-1185">Reference proteome</keyword>
<reference evidence="2 3" key="1">
    <citation type="journal article" date="2010" name="Stand. Genomic Sci.">
        <title>Non-contiguous finished genome sequence of Aminomonas paucivorans type strain (GLU-3).</title>
        <authorList>
            <person name="Pitluck S."/>
            <person name="Yasawong M."/>
            <person name="Held B."/>
            <person name="Lapidus A."/>
            <person name="Nolan M."/>
            <person name="Copeland A."/>
            <person name="Lucas S."/>
            <person name="Del Rio T.G."/>
            <person name="Tice H."/>
            <person name="Cheng J.F."/>
            <person name="Chertkov O."/>
            <person name="Goodwin L."/>
            <person name="Tapia R."/>
            <person name="Han C."/>
            <person name="Liolios K."/>
            <person name="Ivanova N."/>
            <person name="Mavromatis K."/>
            <person name="Ovchinnikova G."/>
            <person name="Pati A."/>
            <person name="Chen A."/>
            <person name="Palaniappan K."/>
            <person name="Land M."/>
            <person name="Hauser L."/>
            <person name="Chang Y.J."/>
            <person name="Jeffries C.D."/>
            <person name="Pukall R."/>
            <person name="Spring S."/>
            <person name="Rohde M."/>
            <person name="Sikorski J."/>
            <person name="Goker M."/>
            <person name="Woyke T."/>
            <person name="Bristow J."/>
            <person name="Eisen J.A."/>
            <person name="Markowitz V."/>
            <person name="Hugenholtz P."/>
            <person name="Kyrpides N.C."/>
            <person name="Klenk H.P."/>
        </authorList>
    </citation>
    <scope>NUCLEOTIDE SEQUENCE [LARGE SCALE GENOMIC DNA]</scope>
    <source>
        <strain evidence="2 3">DSM 12260</strain>
    </source>
</reference>
<dbReference type="SUPFAM" id="SSF51735">
    <property type="entry name" value="NAD(P)-binding Rossmann-fold domains"/>
    <property type="match status" value="1"/>
</dbReference>
<accession>E3CYL8</accession>
<comment type="similarity">
    <text evidence="1">Belongs to the short-chain dehydrogenases/reductases (SDR) family.</text>
</comment>
<protein>
    <submittedName>
        <fullName evidence="2">Short-chain dehydrogenase/reductase SDR</fullName>
    </submittedName>
</protein>
<dbReference type="PANTHER" id="PTHR42760:SF122">
    <property type="entry name" value="NAD(P)-BINDING PROTEIN"/>
    <property type="match status" value="1"/>
</dbReference>